<protein>
    <recommendedName>
        <fullName evidence="2">DUF6594 domain-containing protein</fullName>
    </recommendedName>
</protein>
<dbReference type="RefSeq" id="XP_013316075.1">
    <property type="nucleotide sequence ID" value="XM_013460621.1"/>
</dbReference>
<feature type="transmembrane region" description="Helical" evidence="1">
    <location>
        <begin position="200"/>
        <end position="226"/>
    </location>
</feature>
<reference evidence="3 4" key="1">
    <citation type="submission" date="2015-01" db="EMBL/GenBank/DDBJ databases">
        <title>The Genome Sequence of Exophiala xenobiotica CBS118157.</title>
        <authorList>
            <consortium name="The Broad Institute Genomics Platform"/>
            <person name="Cuomo C."/>
            <person name="de Hoog S."/>
            <person name="Gorbushina A."/>
            <person name="Stielow B."/>
            <person name="Teixiera M."/>
            <person name="Abouelleil A."/>
            <person name="Chapman S.B."/>
            <person name="Priest M."/>
            <person name="Young S.K."/>
            <person name="Wortman J."/>
            <person name="Nusbaum C."/>
            <person name="Birren B."/>
        </authorList>
    </citation>
    <scope>NUCLEOTIDE SEQUENCE [LARGE SCALE GENOMIC DNA]</scope>
    <source>
        <strain evidence="3 4">CBS 118157</strain>
    </source>
</reference>
<gene>
    <name evidence="3" type="ORF">PV05_04230</name>
</gene>
<feature type="transmembrane region" description="Helical" evidence="1">
    <location>
        <begin position="232"/>
        <end position="251"/>
    </location>
</feature>
<accession>A0A0D2BSP6</accession>
<dbReference type="OrthoDB" id="3533814at2759"/>
<evidence type="ECO:0000259" key="2">
    <source>
        <dbReference type="Pfam" id="PF20237"/>
    </source>
</evidence>
<dbReference type="InterPro" id="IPR046529">
    <property type="entry name" value="DUF6594"/>
</dbReference>
<dbReference type="HOGENOM" id="CLU_051118_2_1_1"/>
<keyword evidence="1" id="KW-0472">Membrane</keyword>
<proteinExistence type="predicted"/>
<keyword evidence="4" id="KW-1185">Reference proteome</keyword>
<dbReference type="STRING" id="348802.A0A0D2BSP6"/>
<keyword evidence="1" id="KW-1133">Transmembrane helix</keyword>
<keyword evidence="1" id="KW-0812">Transmembrane</keyword>
<name>A0A0D2BSP6_9EURO</name>
<dbReference type="AlphaFoldDB" id="A0A0D2BSP6"/>
<dbReference type="GeneID" id="25326138"/>
<evidence type="ECO:0000313" key="3">
    <source>
        <dbReference type="EMBL" id="KIW55491.1"/>
    </source>
</evidence>
<sequence>MTGYTVLAKLIGIFPELNIYRRFGASSAGMLLFEQAELAHREAELRDITAELQTWPDMSLIDQSWSKLNEAEDESASGYLRDKTLEFHAKLRQYQEDLLRIKELHKTRSPAERSLSFLRRWLRGPGRGDDFLEGYEADPWAAGREGDLVGLYDEQSDDLLAGALSKLGSIWHRFVGYRSRPTTDIEDGVGRIWKYEHRHFVLLGNLICVVVSTAVPTASTLILFYVDDMVRRLQLMAVFVLVLAFVMMFMLHCQRVEVILATASFAAVQVVFLQGVNGTRGSC</sequence>
<organism evidence="3 4">
    <name type="scientific">Exophiala xenobiotica</name>
    <dbReference type="NCBI Taxonomy" id="348802"/>
    <lineage>
        <taxon>Eukaryota</taxon>
        <taxon>Fungi</taxon>
        <taxon>Dikarya</taxon>
        <taxon>Ascomycota</taxon>
        <taxon>Pezizomycotina</taxon>
        <taxon>Eurotiomycetes</taxon>
        <taxon>Chaetothyriomycetidae</taxon>
        <taxon>Chaetothyriales</taxon>
        <taxon>Herpotrichiellaceae</taxon>
        <taxon>Exophiala</taxon>
    </lineage>
</organism>
<dbReference type="PANTHER" id="PTHR34502:SF5">
    <property type="entry name" value="DUF6594 DOMAIN-CONTAINING PROTEIN"/>
    <property type="match status" value="1"/>
</dbReference>
<feature type="domain" description="DUF6594" evidence="2">
    <location>
        <begin position="4"/>
        <end position="270"/>
    </location>
</feature>
<dbReference type="Proteomes" id="UP000054342">
    <property type="component" value="Unassembled WGS sequence"/>
</dbReference>
<dbReference type="EMBL" id="KN847319">
    <property type="protein sequence ID" value="KIW55491.1"/>
    <property type="molecule type" value="Genomic_DNA"/>
</dbReference>
<evidence type="ECO:0000256" key="1">
    <source>
        <dbReference type="SAM" id="Phobius"/>
    </source>
</evidence>
<evidence type="ECO:0000313" key="4">
    <source>
        <dbReference type="Proteomes" id="UP000054342"/>
    </source>
</evidence>
<dbReference type="Pfam" id="PF20237">
    <property type="entry name" value="DUF6594"/>
    <property type="match status" value="1"/>
</dbReference>
<dbReference type="PANTHER" id="PTHR34502">
    <property type="entry name" value="DUF6594 DOMAIN-CONTAINING PROTEIN-RELATED"/>
    <property type="match status" value="1"/>
</dbReference>